<dbReference type="VEuPathDB" id="FungiDB:SPBR_07179"/>
<dbReference type="GeneID" id="63680354"/>
<gene>
    <name evidence="2" type="ORF">SPBR_07179</name>
</gene>
<dbReference type="AlphaFoldDB" id="A0A0C2IGI1"/>
<evidence type="ECO:0000313" key="3">
    <source>
        <dbReference type="Proteomes" id="UP000031575"/>
    </source>
</evidence>
<evidence type="ECO:0000256" key="1">
    <source>
        <dbReference type="SAM" id="MobiDB-lite"/>
    </source>
</evidence>
<comment type="caution">
    <text evidence="2">The sequence shown here is derived from an EMBL/GenBank/DDBJ whole genome shotgun (WGS) entry which is preliminary data.</text>
</comment>
<dbReference type="OrthoDB" id="5379420at2759"/>
<dbReference type="RefSeq" id="XP_040616316.1">
    <property type="nucleotide sequence ID" value="XM_040765433.1"/>
</dbReference>
<name>A0A0C2IGI1_9PEZI</name>
<evidence type="ECO:0000313" key="2">
    <source>
        <dbReference type="EMBL" id="KIH88306.1"/>
    </source>
</evidence>
<feature type="compositionally biased region" description="Low complexity" evidence="1">
    <location>
        <begin position="72"/>
        <end position="82"/>
    </location>
</feature>
<reference evidence="2 3" key="1">
    <citation type="journal article" date="2014" name="BMC Genomics">
        <title>Comparative genomics of the major fungal agents of human and animal Sporotrichosis: Sporothrix schenckii and Sporothrix brasiliensis.</title>
        <authorList>
            <person name="Teixeira M.M."/>
            <person name="de Almeida L.G."/>
            <person name="Kubitschek-Barreira P."/>
            <person name="Alves F.L."/>
            <person name="Kioshima E.S."/>
            <person name="Abadio A.K."/>
            <person name="Fernandes L."/>
            <person name="Derengowski L.S."/>
            <person name="Ferreira K.S."/>
            <person name="Souza R.C."/>
            <person name="Ruiz J.C."/>
            <person name="de Andrade N.C."/>
            <person name="Paes H.C."/>
            <person name="Nicola A.M."/>
            <person name="Albuquerque P."/>
            <person name="Gerber A.L."/>
            <person name="Martins V.P."/>
            <person name="Peconick L.D."/>
            <person name="Neto A.V."/>
            <person name="Chaucanez C.B."/>
            <person name="Silva P.A."/>
            <person name="Cunha O.L."/>
            <person name="de Oliveira F.F."/>
            <person name="dos Santos T.C."/>
            <person name="Barros A.L."/>
            <person name="Soares M.A."/>
            <person name="de Oliveira L.M."/>
            <person name="Marini M.M."/>
            <person name="Villalobos-Duno H."/>
            <person name="Cunha M.M."/>
            <person name="de Hoog S."/>
            <person name="da Silveira J.F."/>
            <person name="Henrissat B."/>
            <person name="Nino-Vega G.A."/>
            <person name="Cisalpino P.S."/>
            <person name="Mora-Montes H.M."/>
            <person name="Almeida S.R."/>
            <person name="Stajich J.E."/>
            <person name="Lopes-Bezerra L.M."/>
            <person name="Vasconcelos A.T."/>
            <person name="Felipe M.S."/>
        </authorList>
    </citation>
    <scope>NUCLEOTIDE SEQUENCE [LARGE SCALE GENOMIC DNA]</scope>
    <source>
        <strain evidence="2 3">5110</strain>
    </source>
</reference>
<sequence>MNPIARSATAIPLSGRAAVRCYSQGVGTASAAVGVGAGGRAVGQTPSRVTVPSACSCGGAFSSQILPLQIRRGAARSAGRRSPTVRRAQNAASRTSRGSVGGGASSGPSTAGASGMFPKDPTSLLAALKVGMDSFETDLTEEECAQVIVNVQRLEHSRAAVNEAALLRDYNLTPYKLHTVGVLLLVGNASVQESTQCFMLATSMMHMAASMGSAGYMPSVLTIINLFGVDMTKAGQAQVALAARFRDSHIFQSAEEKFLAYLAKANAGGDSLDLVTKANAFTLSGLLAEASGNLPRALRWFQAARSVGHGIGSGSDVGSGSSVSAGNGDVLPRDPKWDWERKCLEAIGRLQMDEANVVTAQEAREALRTAALALNSGKACMLLATAYARDPADRTEAQDAELDTILQRAAVAGEFGAIKELAEREATKANDSGMGKDEAAFHFQMAEEWRRLAEAYAATESEQTD</sequence>
<protein>
    <submittedName>
        <fullName evidence="2">Uncharacterized protein</fullName>
    </submittedName>
</protein>
<keyword evidence="3" id="KW-1185">Reference proteome</keyword>
<organism evidence="2 3">
    <name type="scientific">Sporothrix brasiliensis 5110</name>
    <dbReference type="NCBI Taxonomy" id="1398154"/>
    <lineage>
        <taxon>Eukaryota</taxon>
        <taxon>Fungi</taxon>
        <taxon>Dikarya</taxon>
        <taxon>Ascomycota</taxon>
        <taxon>Pezizomycotina</taxon>
        <taxon>Sordariomycetes</taxon>
        <taxon>Sordariomycetidae</taxon>
        <taxon>Ophiostomatales</taxon>
        <taxon>Ophiostomataceae</taxon>
        <taxon>Sporothrix</taxon>
    </lineage>
</organism>
<dbReference type="EMBL" id="AWTV01000009">
    <property type="protein sequence ID" value="KIH88306.1"/>
    <property type="molecule type" value="Genomic_DNA"/>
</dbReference>
<dbReference type="HOGENOM" id="CLU_588167_0_0_1"/>
<dbReference type="Proteomes" id="UP000031575">
    <property type="component" value="Unassembled WGS sequence"/>
</dbReference>
<feature type="region of interest" description="Disordered" evidence="1">
    <location>
        <begin position="72"/>
        <end position="116"/>
    </location>
</feature>
<proteinExistence type="predicted"/>
<feature type="compositionally biased region" description="Low complexity" evidence="1">
    <location>
        <begin position="106"/>
        <end position="115"/>
    </location>
</feature>
<accession>A0A0C2IGI1</accession>